<dbReference type="AlphaFoldDB" id="A0AAV9WZ86"/>
<sequence>MPADITHSMLYMQLLAEQKIKASASTLRARTILGEPTGLRRNTKSRDNFHLPEPGLRRSFTRLKLLIGLQSTEFDVKAELLDQYSPYFATHPVVRQFSWPQLTSSGVRNTLKIIEDIHHGYSAGLGPFNQNALASCYDVYNCAHEWQIPEVKQYICGLLSEENLLQRIFDYKPFITQLYLLLGMYGDEEHAKTAIITCLNTLEAEHKKLNPKLLPIRAQPVNVIVASVVFKENQTRQIKREGDEIIEPRLRALSLTSSEGYGTL</sequence>
<dbReference type="EMBL" id="JAVHJO010000017">
    <property type="protein sequence ID" value="KAK6525323.1"/>
    <property type="molecule type" value="Genomic_DNA"/>
</dbReference>
<reference evidence="1 2" key="1">
    <citation type="submission" date="2019-10" db="EMBL/GenBank/DDBJ databases">
        <authorList>
            <person name="Palmer J.M."/>
        </authorList>
    </citation>
    <scope>NUCLEOTIDE SEQUENCE [LARGE SCALE GENOMIC DNA]</scope>
    <source>
        <strain evidence="1 2">TWF694</strain>
    </source>
</reference>
<accession>A0AAV9WZ86</accession>
<protein>
    <submittedName>
        <fullName evidence="1">Uncharacterized protein</fullName>
    </submittedName>
</protein>
<proteinExistence type="predicted"/>
<comment type="caution">
    <text evidence="1">The sequence shown here is derived from an EMBL/GenBank/DDBJ whole genome shotgun (WGS) entry which is preliminary data.</text>
</comment>
<evidence type="ECO:0000313" key="2">
    <source>
        <dbReference type="Proteomes" id="UP001365542"/>
    </source>
</evidence>
<gene>
    <name evidence="1" type="ORF">TWF694_005466</name>
</gene>
<organism evidence="1 2">
    <name type="scientific">Orbilia ellipsospora</name>
    <dbReference type="NCBI Taxonomy" id="2528407"/>
    <lineage>
        <taxon>Eukaryota</taxon>
        <taxon>Fungi</taxon>
        <taxon>Dikarya</taxon>
        <taxon>Ascomycota</taxon>
        <taxon>Pezizomycotina</taxon>
        <taxon>Orbiliomycetes</taxon>
        <taxon>Orbiliales</taxon>
        <taxon>Orbiliaceae</taxon>
        <taxon>Orbilia</taxon>
    </lineage>
</organism>
<evidence type="ECO:0000313" key="1">
    <source>
        <dbReference type="EMBL" id="KAK6525323.1"/>
    </source>
</evidence>
<name>A0AAV9WZ86_9PEZI</name>
<dbReference type="Proteomes" id="UP001365542">
    <property type="component" value="Unassembled WGS sequence"/>
</dbReference>
<keyword evidence="2" id="KW-1185">Reference proteome</keyword>